<comment type="caution">
    <text evidence="4">The sequence shown here is derived from an EMBL/GenBank/DDBJ whole genome shotgun (WGS) entry which is preliminary data.</text>
</comment>
<reference evidence="4" key="2">
    <citation type="submission" date="2023-06" db="EMBL/GenBank/DDBJ databases">
        <authorList>
            <consortium name="Lawrence Berkeley National Laboratory"/>
            <person name="Haridas S."/>
            <person name="Hensen N."/>
            <person name="Bonometti L."/>
            <person name="Westerberg I."/>
            <person name="Brannstrom I.O."/>
            <person name="Guillou S."/>
            <person name="Cros-Aarteil S."/>
            <person name="Calhoun S."/>
            <person name="Kuo A."/>
            <person name="Mondo S."/>
            <person name="Pangilinan J."/>
            <person name="Riley R."/>
            <person name="LaButti K."/>
            <person name="Andreopoulos B."/>
            <person name="Lipzen A."/>
            <person name="Chen C."/>
            <person name="Yanf M."/>
            <person name="Daum C."/>
            <person name="Ng V."/>
            <person name="Clum A."/>
            <person name="Steindorff A."/>
            <person name="Ohm R."/>
            <person name="Martin F."/>
            <person name="Silar P."/>
            <person name="Natvig D."/>
            <person name="Lalanne C."/>
            <person name="Gautier V."/>
            <person name="Ament-velasquez S.L."/>
            <person name="Kruys A."/>
            <person name="Hutchinson M.I."/>
            <person name="Powell A.J."/>
            <person name="Barry K."/>
            <person name="Miller A.N."/>
            <person name="Grigoriev I.V."/>
            <person name="Debuchy R."/>
            <person name="Gladieux P."/>
            <person name="Thoren M.H."/>
            <person name="Johannesson H."/>
        </authorList>
    </citation>
    <scope>NUCLEOTIDE SEQUENCE</scope>
    <source>
        <strain evidence="4">CBS 232.78</strain>
    </source>
</reference>
<organism evidence="4 5">
    <name type="scientific">Podospora didyma</name>
    <dbReference type="NCBI Taxonomy" id="330526"/>
    <lineage>
        <taxon>Eukaryota</taxon>
        <taxon>Fungi</taxon>
        <taxon>Dikarya</taxon>
        <taxon>Ascomycota</taxon>
        <taxon>Pezizomycotina</taxon>
        <taxon>Sordariomycetes</taxon>
        <taxon>Sordariomycetidae</taxon>
        <taxon>Sordariales</taxon>
        <taxon>Podosporaceae</taxon>
        <taxon>Podospora</taxon>
    </lineage>
</organism>
<evidence type="ECO:0000313" key="5">
    <source>
        <dbReference type="Proteomes" id="UP001285441"/>
    </source>
</evidence>
<evidence type="ECO:0000313" key="4">
    <source>
        <dbReference type="EMBL" id="KAK3392885.1"/>
    </source>
</evidence>
<evidence type="ECO:0000256" key="2">
    <source>
        <dbReference type="ARBA" id="ARBA00022553"/>
    </source>
</evidence>
<dbReference type="InterPro" id="IPR036736">
    <property type="entry name" value="ACP-like_sf"/>
</dbReference>
<dbReference type="Pfam" id="PF00975">
    <property type="entry name" value="Thioesterase"/>
    <property type="match status" value="1"/>
</dbReference>
<sequence>MNEDEKQNKVAILMLTSGSTGNAKAVCLTHKQVLAAVAGKAGHRKLPEGRPLLNWIGLDHVASLIEIHMLALWLGVDQVHVTAADVVSNPMTFLELLGRHKVARSFAPNFFLAKLVSKAANSTESGHGQWDLSSLVFLASGGEANDMNTCVAAAAVLEKHGAPANAIAPGFGMTETCAGCIHNLDCPAYDIAGNDDSNTAAVTSLGKGFRGVEMRIVTTGGHLAKQGEPGHLQVRGPVVSVGYYNNLEATDASFTPDGWFRTGDQGAIDGQGSLRLMGRTKDVVNINGVKLVTDDIKTVLEQAILHGYGVAWLMVFPSKAAHTEQVTIAYMPKDEDNYTDLEMAVIDELLAQATMSATGSRPFVFAIRSQSRPLVLATALGKISRAKMRTLFEASAFENDVKAFGGALARAKTIITTESPAASEDEKSITAEFADELLVSGDHFGINTSVFDLGFTSMHLIRLKNRIDARFNMSVPISTLIRHPTAKSLAKALFGSQTSTKSDVGYDPVVTFRASGSETPLWLIHPGVGEVLVFVGLAHHLSDNNRPILALRARGFEEGQSVFSSIAEAVDLYIAAIRKRQPNGPYALCGYSYGTMLAFEVAKRLRADFGEEVPFLGNFNLPPHIKARMRRLSWNMCLLNLAYFLGLTTEEYAETVDEATYRDYNRERALAEVLCVADVDRLQELGLGLLRWTDVAYGLQSMAVDYEPTGLVDSIDIFYAIPLRWAAKSRAEWVSDHLSRWADFSRSPPRFHDVAGAHYTMLGPDHVVGFSQTLKASLRARGI</sequence>
<dbReference type="Pfam" id="PF00501">
    <property type="entry name" value="AMP-binding"/>
    <property type="match status" value="1"/>
</dbReference>
<dbReference type="InterPro" id="IPR020806">
    <property type="entry name" value="PKS_PP-bd"/>
</dbReference>
<dbReference type="InterPro" id="IPR020845">
    <property type="entry name" value="AMP-binding_CS"/>
</dbReference>
<gene>
    <name evidence="4" type="ORF">B0H63DRAFT_530420</name>
</gene>
<dbReference type="PANTHER" id="PTHR24096">
    <property type="entry name" value="LONG-CHAIN-FATTY-ACID--COA LIGASE"/>
    <property type="match status" value="1"/>
</dbReference>
<dbReference type="InterPro" id="IPR001031">
    <property type="entry name" value="Thioesterase"/>
</dbReference>
<dbReference type="Gene3D" id="3.40.50.1820">
    <property type="entry name" value="alpha/beta hydrolase"/>
    <property type="match status" value="1"/>
</dbReference>
<dbReference type="SUPFAM" id="SSF47336">
    <property type="entry name" value="ACP-like"/>
    <property type="match status" value="1"/>
</dbReference>
<evidence type="ECO:0000259" key="3">
    <source>
        <dbReference type="PROSITE" id="PS50075"/>
    </source>
</evidence>
<dbReference type="InterPro" id="IPR042099">
    <property type="entry name" value="ANL_N_sf"/>
</dbReference>
<dbReference type="Gene3D" id="3.40.50.12780">
    <property type="entry name" value="N-terminal domain of ligase-like"/>
    <property type="match status" value="1"/>
</dbReference>
<dbReference type="InterPro" id="IPR009081">
    <property type="entry name" value="PP-bd_ACP"/>
</dbReference>
<dbReference type="Gene3D" id="1.10.1200.10">
    <property type="entry name" value="ACP-like"/>
    <property type="match status" value="1"/>
</dbReference>
<dbReference type="InterPro" id="IPR029058">
    <property type="entry name" value="AB_hydrolase_fold"/>
</dbReference>
<keyword evidence="5" id="KW-1185">Reference proteome</keyword>
<dbReference type="AlphaFoldDB" id="A0AAE0P457"/>
<keyword evidence="1" id="KW-0596">Phosphopantetheine</keyword>
<proteinExistence type="predicted"/>
<dbReference type="Proteomes" id="UP001285441">
    <property type="component" value="Unassembled WGS sequence"/>
</dbReference>
<dbReference type="PROSITE" id="PS00455">
    <property type="entry name" value="AMP_BINDING"/>
    <property type="match status" value="1"/>
</dbReference>
<dbReference type="Pfam" id="PF00550">
    <property type="entry name" value="PP-binding"/>
    <property type="match status" value="1"/>
</dbReference>
<dbReference type="SUPFAM" id="SSF56801">
    <property type="entry name" value="Acetyl-CoA synthetase-like"/>
    <property type="match status" value="1"/>
</dbReference>
<name>A0AAE0P457_9PEZI</name>
<accession>A0AAE0P457</accession>
<dbReference type="Gene3D" id="3.30.300.30">
    <property type="match status" value="1"/>
</dbReference>
<dbReference type="SUPFAM" id="SSF53474">
    <property type="entry name" value="alpha/beta-Hydrolases"/>
    <property type="match status" value="1"/>
</dbReference>
<reference evidence="4" key="1">
    <citation type="journal article" date="2023" name="Mol. Phylogenet. Evol.">
        <title>Genome-scale phylogeny and comparative genomics of the fungal order Sordariales.</title>
        <authorList>
            <person name="Hensen N."/>
            <person name="Bonometti L."/>
            <person name="Westerberg I."/>
            <person name="Brannstrom I.O."/>
            <person name="Guillou S."/>
            <person name="Cros-Aarteil S."/>
            <person name="Calhoun S."/>
            <person name="Haridas S."/>
            <person name="Kuo A."/>
            <person name="Mondo S."/>
            <person name="Pangilinan J."/>
            <person name="Riley R."/>
            <person name="LaButti K."/>
            <person name="Andreopoulos B."/>
            <person name="Lipzen A."/>
            <person name="Chen C."/>
            <person name="Yan M."/>
            <person name="Daum C."/>
            <person name="Ng V."/>
            <person name="Clum A."/>
            <person name="Steindorff A."/>
            <person name="Ohm R.A."/>
            <person name="Martin F."/>
            <person name="Silar P."/>
            <person name="Natvig D.O."/>
            <person name="Lalanne C."/>
            <person name="Gautier V."/>
            <person name="Ament-Velasquez S.L."/>
            <person name="Kruys A."/>
            <person name="Hutchinson M.I."/>
            <person name="Powell A.J."/>
            <person name="Barry K."/>
            <person name="Miller A.N."/>
            <person name="Grigoriev I.V."/>
            <person name="Debuchy R."/>
            <person name="Gladieux P."/>
            <person name="Hiltunen Thoren M."/>
            <person name="Johannesson H."/>
        </authorList>
    </citation>
    <scope>NUCLEOTIDE SEQUENCE</scope>
    <source>
        <strain evidence="4">CBS 232.78</strain>
    </source>
</reference>
<dbReference type="SMART" id="SM00824">
    <property type="entry name" value="PKS_TE"/>
    <property type="match status" value="1"/>
</dbReference>
<dbReference type="PROSITE" id="PS50075">
    <property type="entry name" value="CARRIER"/>
    <property type="match status" value="1"/>
</dbReference>
<feature type="domain" description="Carrier" evidence="3">
    <location>
        <begin position="420"/>
        <end position="497"/>
    </location>
</feature>
<dbReference type="SMART" id="SM00823">
    <property type="entry name" value="PKS_PP"/>
    <property type="match status" value="1"/>
</dbReference>
<dbReference type="InterPro" id="IPR020802">
    <property type="entry name" value="TesA-like"/>
</dbReference>
<dbReference type="InterPro" id="IPR000873">
    <property type="entry name" value="AMP-dep_synth/lig_dom"/>
</dbReference>
<dbReference type="EMBL" id="JAULSW010000001">
    <property type="protein sequence ID" value="KAK3392885.1"/>
    <property type="molecule type" value="Genomic_DNA"/>
</dbReference>
<dbReference type="GO" id="GO:0031177">
    <property type="term" value="F:phosphopantetheine binding"/>
    <property type="evidence" value="ECO:0007669"/>
    <property type="project" value="InterPro"/>
</dbReference>
<dbReference type="GO" id="GO:0006633">
    <property type="term" value="P:fatty acid biosynthetic process"/>
    <property type="evidence" value="ECO:0007669"/>
    <property type="project" value="TreeGrafter"/>
</dbReference>
<protein>
    <recommendedName>
        <fullName evidence="3">Carrier domain-containing protein</fullName>
    </recommendedName>
</protein>
<dbReference type="GO" id="GO:0031957">
    <property type="term" value="F:very long-chain fatty acid-CoA ligase activity"/>
    <property type="evidence" value="ECO:0007669"/>
    <property type="project" value="TreeGrafter"/>
</dbReference>
<dbReference type="PANTHER" id="PTHR24096:SF267">
    <property type="entry name" value="MALONATE--COA LIGASE ACSF3, MITOCHONDRIAL"/>
    <property type="match status" value="1"/>
</dbReference>
<dbReference type="InterPro" id="IPR045851">
    <property type="entry name" value="AMP-bd_C_sf"/>
</dbReference>
<keyword evidence="2" id="KW-0597">Phosphoprotein</keyword>
<evidence type="ECO:0000256" key="1">
    <source>
        <dbReference type="ARBA" id="ARBA00022450"/>
    </source>
</evidence>